<sequence>MLAAPCLLLSGCARTEDRAPSPSAPVPAGSSVQDLVIGDDERTYRIHRPADLPPEPALVLVLHGAGGSARQAEESYGWPALADREGFLVAHPDGMHRTWNAGGGCCGRAAAQDVHDVAFLTAVVDDVARRTNVDMDRVFVTGMSNGGMMSYTLACSTDVVAAIAPVAGTMLGDCADPAPVSVLHLHGTADAVVRMDGEPGERLADVDPPPVDDVVEFWRSVDRCLEPAEVSEDRVRRSVSGCADGRSVELVTVDGAGHQWPGSSSLRPAADPPYPDLDATAEIWRFFAAHPKP</sequence>
<evidence type="ECO:0000256" key="2">
    <source>
        <dbReference type="ARBA" id="ARBA00022801"/>
    </source>
</evidence>
<dbReference type="GO" id="GO:0016787">
    <property type="term" value="F:hydrolase activity"/>
    <property type="evidence" value="ECO:0007669"/>
    <property type="project" value="UniProtKB-KW"/>
</dbReference>
<dbReference type="Pfam" id="PF10503">
    <property type="entry name" value="Esterase_PHB"/>
    <property type="match status" value="1"/>
</dbReference>
<evidence type="ECO:0000313" key="3">
    <source>
        <dbReference type="EMBL" id="SOD99996.1"/>
    </source>
</evidence>
<accession>A0A286GXU1</accession>
<evidence type="ECO:0000313" key="4">
    <source>
        <dbReference type="Proteomes" id="UP000219482"/>
    </source>
</evidence>
<dbReference type="PANTHER" id="PTHR43037">
    <property type="entry name" value="UNNAMED PRODUCT-RELATED"/>
    <property type="match status" value="1"/>
</dbReference>
<proteinExistence type="predicted"/>
<dbReference type="GO" id="GO:0005576">
    <property type="term" value="C:extracellular region"/>
    <property type="evidence" value="ECO:0007669"/>
    <property type="project" value="InterPro"/>
</dbReference>
<keyword evidence="2" id="KW-0378">Hydrolase</keyword>
<dbReference type="InterPro" id="IPR010126">
    <property type="entry name" value="Esterase_phb"/>
</dbReference>
<dbReference type="AlphaFoldDB" id="A0A286GXU1"/>
<dbReference type="Gene3D" id="3.40.50.1820">
    <property type="entry name" value="alpha/beta hydrolase"/>
    <property type="match status" value="1"/>
</dbReference>
<dbReference type="PANTHER" id="PTHR43037:SF1">
    <property type="entry name" value="BLL1128 PROTEIN"/>
    <property type="match status" value="1"/>
</dbReference>
<keyword evidence="4" id="KW-1185">Reference proteome</keyword>
<keyword evidence="1" id="KW-0732">Signal</keyword>
<reference evidence="4" key="1">
    <citation type="submission" date="2017-09" db="EMBL/GenBank/DDBJ databases">
        <authorList>
            <person name="Varghese N."/>
            <person name="Submissions S."/>
        </authorList>
    </citation>
    <scope>NUCLEOTIDE SEQUENCE [LARGE SCALE GENOMIC DNA]</scope>
    <source>
        <strain evidence="4">DSM 44270</strain>
    </source>
</reference>
<dbReference type="Proteomes" id="UP000219482">
    <property type="component" value="Unassembled WGS sequence"/>
</dbReference>
<dbReference type="EMBL" id="OCNK01000003">
    <property type="protein sequence ID" value="SOD99996.1"/>
    <property type="molecule type" value="Genomic_DNA"/>
</dbReference>
<dbReference type="InterPro" id="IPR050955">
    <property type="entry name" value="Plant_Biomass_Hydrol_Est"/>
</dbReference>
<gene>
    <name evidence="3" type="ORF">SAMN06272739_2346</name>
</gene>
<protein>
    <submittedName>
        <fullName evidence="3">Polyhydroxybutyrate depolymerase</fullName>
    </submittedName>
</protein>
<organism evidence="3 4">
    <name type="scientific">Blastococcus haudaquaticus</name>
    <dbReference type="NCBI Taxonomy" id="1938745"/>
    <lineage>
        <taxon>Bacteria</taxon>
        <taxon>Bacillati</taxon>
        <taxon>Actinomycetota</taxon>
        <taxon>Actinomycetes</taxon>
        <taxon>Geodermatophilales</taxon>
        <taxon>Geodermatophilaceae</taxon>
        <taxon>Blastococcus</taxon>
    </lineage>
</organism>
<dbReference type="SUPFAM" id="SSF53474">
    <property type="entry name" value="alpha/beta-Hydrolases"/>
    <property type="match status" value="1"/>
</dbReference>
<evidence type="ECO:0000256" key="1">
    <source>
        <dbReference type="ARBA" id="ARBA00022729"/>
    </source>
</evidence>
<name>A0A286GXU1_9ACTN</name>
<dbReference type="InterPro" id="IPR029058">
    <property type="entry name" value="AB_hydrolase_fold"/>
</dbReference>